<accession>A0A023B1K7</accession>
<dbReference type="VEuPathDB" id="CryptoDB:GNI_130140"/>
<name>A0A023B1K7_GRENI</name>
<reference evidence="1" key="1">
    <citation type="submission" date="2013-12" db="EMBL/GenBank/DDBJ databases">
        <authorList>
            <person name="Omoto C.K."/>
            <person name="Sibley D."/>
            <person name="Venepally P."/>
            <person name="Hadjithomas M."/>
            <person name="Karamycheva S."/>
            <person name="Brunk B."/>
            <person name="Roos D."/>
            <person name="Caler E."/>
            <person name="Lorenzi H."/>
        </authorList>
    </citation>
    <scope>NUCLEOTIDE SEQUENCE</scope>
</reference>
<organism evidence="1 2">
    <name type="scientific">Gregarina niphandrodes</name>
    <name type="common">Septate eugregarine</name>
    <dbReference type="NCBI Taxonomy" id="110365"/>
    <lineage>
        <taxon>Eukaryota</taxon>
        <taxon>Sar</taxon>
        <taxon>Alveolata</taxon>
        <taxon>Apicomplexa</taxon>
        <taxon>Conoidasida</taxon>
        <taxon>Gregarinasina</taxon>
        <taxon>Eugregarinorida</taxon>
        <taxon>Gregarinidae</taxon>
        <taxon>Gregarina</taxon>
    </lineage>
</organism>
<dbReference type="GeneID" id="22914557"/>
<dbReference type="AlphaFoldDB" id="A0A023B1K7"/>
<dbReference type="Proteomes" id="UP000019763">
    <property type="component" value="Unassembled WGS sequence"/>
</dbReference>
<dbReference type="RefSeq" id="XP_011132135.1">
    <property type="nucleotide sequence ID" value="XM_011133833.1"/>
</dbReference>
<keyword evidence="2" id="KW-1185">Reference proteome</keyword>
<dbReference type="EMBL" id="AFNH02000971">
    <property type="protein sequence ID" value="EZG47987.1"/>
    <property type="molecule type" value="Genomic_DNA"/>
</dbReference>
<evidence type="ECO:0000313" key="1">
    <source>
        <dbReference type="EMBL" id="EZG47987.1"/>
    </source>
</evidence>
<evidence type="ECO:0000313" key="2">
    <source>
        <dbReference type="Proteomes" id="UP000019763"/>
    </source>
</evidence>
<protein>
    <submittedName>
        <fullName evidence="1">Uncharacterized protein</fullName>
    </submittedName>
</protein>
<proteinExistence type="predicted"/>
<gene>
    <name evidence="1" type="ORF">GNI_130140</name>
</gene>
<sequence>MAGSAKFASEELKALCQTRVEAVAGGTQGPVGRVDELAGYIPDPIPSEAWGIWASSGYLIAAKSSDGMNGWYFTVEAEELPAYPQTSYAAEDNNGQAMTVEGEAAAMAAFIAGTQKFFFINGERFTQTADRAPEGHSYFVNCSGPNSRGALCHFDTAGTGVSIFIYSSSKPVGTDERMGLAKTLPDFEAQPVDSRNLPSLLAGFANETYAPFWICQ</sequence>
<comment type="caution">
    <text evidence="1">The sequence shown here is derived from an EMBL/GenBank/DDBJ whole genome shotgun (WGS) entry which is preliminary data.</text>
</comment>